<sequence>MVVRDAKAYDLSEDHKPSQVPAECDLNLSRSLGDHRYKKDKKLYPECQIISGMPDI</sequence>
<feature type="non-terminal residue" evidence="1">
    <location>
        <position position="1"/>
    </location>
</feature>
<protein>
    <submittedName>
        <fullName evidence="1">Protein phosphatase 1G</fullName>
    </submittedName>
</protein>
<dbReference type="EMBL" id="JABANM010005149">
    <property type="protein sequence ID" value="KAF4748093.1"/>
    <property type="molecule type" value="Genomic_DNA"/>
</dbReference>
<evidence type="ECO:0000313" key="1">
    <source>
        <dbReference type="EMBL" id="KAF4748093.1"/>
    </source>
</evidence>
<evidence type="ECO:0000313" key="2">
    <source>
        <dbReference type="Proteomes" id="UP000574390"/>
    </source>
</evidence>
<dbReference type="AlphaFoldDB" id="A0A7J6TSB4"/>
<name>A0A7J6TSB4_PEROL</name>
<dbReference type="SUPFAM" id="SSF81606">
    <property type="entry name" value="PP2C-like"/>
    <property type="match status" value="1"/>
</dbReference>
<accession>A0A7J6TSB4</accession>
<dbReference type="Gene3D" id="3.60.40.10">
    <property type="entry name" value="PPM-type phosphatase domain"/>
    <property type="match status" value="1"/>
</dbReference>
<organism evidence="1 2">
    <name type="scientific">Perkinsus olseni</name>
    <name type="common">Perkinsus atlanticus</name>
    <dbReference type="NCBI Taxonomy" id="32597"/>
    <lineage>
        <taxon>Eukaryota</taxon>
        <taxon>Sar</taxon>
        <taxon>Alveolata</taxon>
        <taxon>Perkinsozoa</taxon>
        <taxon>Perkinsea</taxon>
        <taxon>Perkinsida</taxon>
        <taxon>Perkinsidae</taxon>
        <taxon>Perkinsus</taxon>
    </lineage>
</organism>
<comment type="caution">
    <text evidence="1">The sequence shown here is derived from an EMBL/GenBank/DDBJ whole genome shotgun (WGS) entry which is preliminary data.</text>
</comment>
<dbReference type="InterPro" id="IPR036457">
    <property type="entry name" value="PPM-type-like_dom_sf"/>
</dbReference>
<reference evidence="1 2" key="1">
    <citation type="submission" date="2020-04" db="EMBL/GenBank/DDBJ databases">
        <title>Perkinsus olseni comparative genomics.</title>
        <authorList>
            <person name="Bogema D.R."/>
        </authorList>
    </citation>
    <scope>NUCLEOTIDE SEQUENCE [LARGE SCALE GENOMIC DNA]</scope>
    <source>
        <strain evidence="1">ATCC PRA-205</strain>
    </source>
</reference>
<gene>
    <name evidence="1" type="primary">PPM1G_5</name>
    <name evidence="1" type="ORF">FOZ62_022346</name>
</gene>
<dbReference type="Proteomes" id="UP000574390">
    <property type="component" value="Unassembled WGS sequence"/>
</dbReference>
<proteinExistence type="predicted"/>